<name>F4D0R8_PSEUX</name>
<dbReference type="Pfam" id="PF10646">
    <property type="entry name" value="Germane"/>
    <property type="match status" value="1"/>
</dbReference>
<dbReference type="Pfam" id="PF10648">
    <property type="entry name" value="Gmad2"/>
    <property type="match status" value="1"/>
</dbReference>
<feature type="region of interest" description="Disordered" evidence="1">
    <location>
        <begin position="89"/>
        <end position="109"/>
    </location>
</feature>
<dbReference type="InterPro" id="IPR019606">
    <property type="entry name" value="GerMN"/>
</dbReference>
<feature type="domain" description="GerMN" evidence="2">
    <location>
        <begin position="141"/>
        <end position="230"/>
    </location>
</feature>
<evidence type="ECO:0000256" key="1">
    <source>
        <dbReference type="SAM" id="MobiDB-lite"/>
    </source>
</evidence>
<evidence type="ECO:0000313" key="4">
    <source>
        <dbReference type="Proteomes" id="UP000007809"/>
    </source>
</evidence>
<evidence type="ECO:0000259" key="2">
    <source>
        <dbReference type="SMART" id="SM00909"/>
    </source>
</evidence>
<dbReference type="SMART" id="SM00909">
    <property type="entry name" value="Germane"/>
    <property type="match status" value="1"/>
</dbReference>
<dbReference type="STRING" id="675635.Psed_5740"/>
<evidence type="ECO:0000313" key="3">
    <source>
        <dbReference type="EMBL" id="AEA27867.1"/>
    </source>
</evidence>
<accession>F4D0R8</accession>
<dbReference type="EMBL" id="CP002593">
    <property type="protein sequence ID" value="AEA27867.1"/>
    <property type="molecule type" value="Genomic_DNA"/>
</dbReference>
<protein>
    <submittedName>
        <fullName evidence="3">Lipoprotein LpqB, GerMN domain protein</fullName>
    </submittedName>
</protein>
<dbReference type="AlphaFoldDB" id="F4D0R8"/>
<dbReference type="Proteomes" id="UP000007809">
    <property type="component" value="Chromosome"/>
</dbReference>
<reference evidence="3 4" key="1">
    <citation type="journal article" date="2011" name="J. Bacteriol.">
        <title>Genome sequence of the 1,4-dioxane-degrading Pseudonocardia dioxanivorans strain CB1190.</title>
        <authorList>
            <person name="Sales C.M."/>
            <person name="Mahendra S."/>
            <person name="Grostern A."/>
            <person name="Parales R.E."/>
            <person name="Goodwin L.A."/>
            <person name="Woyke T."/>
            <person name="Nolan M."/>
            <person name="Lapidus A."/>
            <person name="Chertkov O."/>
            <person name="Ovchinnikova G."/>
            <person name="Sczyrba A."/>
            <person name="Alvarez-Cohen L."/>
        </authorList>
    </citation>
    <scope>NUCLEOTIDE SEQUENCE [LARGE SCALE GENOMIC DNA]</scope>
    <source>
        <strain evidence="4">ATCC 55486 / DSM 44775 / JCM 13855 / CB1190</strain>
    </source>
</reference>
<organism evidence="3 4">
    <name type="scientific">Pseudonocardia dioxanivorans (strain ATCC 55486 / DSM 44775 / JCM 13855 / CB1190)</name>
    <dbReference type="NCBI Taxonomy" id="675635"/>
    <lineage>
        <taxon>Bacteria</taxon>
        <taxon>Bacillati</taxon>
        <taxon>Actinomycetota</taxon>
        <taxon>Actinomycetes</taxon>
        <taxon>Pseudonocardiales</taxon>
        <taxon>Pseudonocardiaceae</taxon>
        <taxon>Pseudonocardia</taxon>
    </lineage>
</organism>
<feature type="region of interest" description="Disordered" evidence="1">
    <location>
        <begin position="324"/>
        <end position="344"/>
    </location>
</feature>
<dbReference type="KEGG" id="pdx:Psed_5740"/>
<keyword evidence="4" id="KW-1185">Reference proteome</keyword>
<dbReference type="InterPro" id="IPR018911">
    <property type="entry name" value="Gmad2_Ig-like_dom"/>
</dbReference>
<sequence length="344" mass="36420">MVLRWDRHPVDDDPRLLERGDLGGGRVLPPPAGVFVPDVRRAALRGTRPIGHPGRVRRLPVRPLLTVLLAAVVAGTVAGCTADGNADDRGIATARPAPPAAPDHSQPLPATRAVPVYYAADTPSGPRLQREFHALATIDVGSAAVREMLGARPLDEDYRTLWPGTAALRSSVTREGGAIVVDLTGVGRDAPDRATAALALQQLVLTVQGALQSTDPVRVLVDGQRTDRLWGLVDVGTPVARADQTAVRSLVQIDSPADGATVGRDVVVTGEAAVFEATLPWEVRQGDRVVASGVATTAEGQRFSPYRFTVRLEPGQYVLVVTEDDPSGGAGRPPFTDTKRITVR</sequence>
<dbReference type="HOGENOM" id="CLU_077135_0_0_11"/>
<dbReference type="eggNOG" id="COG5401">
    <property type="taxonomic scope" value="Bacteria"/>
</dbReference>
<proteinExistence type="predicted"/>
<keyword evidence="3" id="KW-0449">Lipoprotein</keyword>
<gene>
    <name evidence="3" type="ordered locus">Psed_5740</name>
</gene>